<dbReference type="OrthoDB" id="103349at2759"/>
<keyword evidence="3" id="KW-0479">Metal-binding</keyword>
<dbReference type="AlphaFoldDB" id="A0A3R7PWG7"/>
<gene>
    <name evidence="10" type="ORF">C7M84_001990</name>
</gene>
<comment type="similarity">
    <text evidence="2">Belongs to the sulfatase family.</text>
</comment>
<dbReference type="PANTHER" id="PTHR10342:SF274">
    <property type="entry name" value="ARYLSULFATASE B"/>
    <property type="match status" value="1"/>
</dbReference>
<keyword evidence="11" id="KW-1185">Reference proteome</keyword>
<organism evidence="10 11">
    <name type="scientific">Penaeus vannamei</name>
    <name type="common">Whiteleg shrimp</name>
    <name type="synonym">Litopenaeus vannamei</name>
    <dbReference type="NCBI Taxonomy" id="6689"/>
    <lineage>
        <taxon>Eukaryota</taxon>
        <taxon>Metazoa</taxon>
        <taxon>Ecdysozoa</taxon>
        <taxon>Arthropoda</taxon>
        <taxon>Crustacea</taxon>
        <taxon>Multicrustacea</taxon>
        <taxon>Malacostraca</taxon>
        <taxon>Eumalacostraca</taxon>
        <taxon>Eucarida</taxon>
        <taxon>Decapoda</taxon>
        <taxon>Dendrobranchiata</taxon>
        <taxon>Penaeoidea</taxon>
        <taxon>Penaeidae</taxon>
        <taxon>Penaeus</taxon>
    </lineage>
</organism>
<sequence>MKSKLWCSVVFFLTASGRASSGAAPPPQGQPHLVLIVADDLGWNDVSWHNPQVLTPHLEDLARTGVILEQSYVQPICTPTRSALLTGRYPFTLGRQHGVLWPKEPTGLTLKATLLPESLKKVGYSTHAVGKWHLGFCSWRYTPTRRGFDTFYGYYTGAEDYFHHFRLQTGRKEMPNDVKYPSHLSTRFGYDFRNNTTPDLSVDGTYSTYALASYVENLLESRSPRDPMFLYLPFQSVHSPLQVPENYTRPYRHIKHRQRRTKLGMVTAMDEAVGRVVAALKSSGHYNNSVIVFTTDNGGPTVSAGNNWPLRGNKSTLWEGGTRGAAFVHSPLLQNPGTVSHNLIHVTDWYKTFTSLAGGEAPEDTDGFDQWAALDGLSKSPRTHMIYNIDNTTTFGDYKLLVGNPGPGEWTPPPEDTQDTNSTANSSLFHTTPTPAVGNHLDTQDLILRRTNLTHLTASNASRLLEGAVDVDSEENGILATINNSTFSAWIPRLQDSGSGSSTWSKTKRNTRTSPPVKPVKLLLALLLQEMNTRYVEADLLPNDPRANPKYWHNIWSPGWCKPK</sequence>
<reference evidence="10 11" key="1">
    <citation type="submission" date="2018-04" db="EMBL/GenBank/DDBJ databases">
        <authorList>
            <person name="Zhang X."/>
            <person name="Yuan J."/>
            <person name="Li F."/>
            <person name="Xiang J."/>
        </authorList>
    </citation>
    <scope>NUCLEOTIDE SEQUENCE [LARGE SCALE GENOMIC DNA]</scope>
    <source>
        <tissue evidence="10">Muscle</tissue>
    </source>
</reference>
<dbReference type="Gene3D" id="3.30.1120.10">
    <property type="match status" value="1"/>
</dbReference>
<dbReference type="GO" id="GO:0046872">
    <property type="term" value="F:metal ion binding"/>
    <property type="evidence" value="ECO:0007669"/>
    <property type="project" value="UniProtKB-KW"/>
</dbReference>
<evidence type="ECO:0000256" key="3">
    <source>
        <dbReference type="ARBA" id="ARBA00022723"/>
    </source>
</evidence>
<evidence type="ECO:0000256" key="7">
    <source>
        <dbReference type="SAM" id="MobiDB-lite"/>
    </source>
</evidence>
<dbReference type="PROSITE" id="PS00149">
    <property type="entry name" value="SULFATASE_2"/>
    <property type="match status" value="1"/>
</dbReference>
<evidence type="ECO:0000313" key="11">
    <source>
        <dbReference type="Proteomes" id="UP000283509"/>
    </source>
</evidence>
<keyword evidence="6" id="KW-0325">Glycoprotein</keyword>
<dbReference type="Proteomes" id="UP000283509">
    <property type="component" value="Unassembled WGS sequence"/>
</dbReference>
<protein>
    <submittedName>
        <fullName evidence="10">Arylsulfatase B</fullName>
    </submittedName>
</protein>
<dbReference type="Gene3D" id="3.40.720.10">
    <property type="entry name" value="Alkaline Phosphatase, subunit A"/>
    <property type="match status" value="1"/>
</dbReference>
<evidence type="ECO:0000256" key="5">
    <source>
        <dbReference type="ARBA" id="ARBA00022837"/>
    </source>
</evidence>
<feature type="chain" id="PRO_5018563023" evidence="8">
    <location>
        <begin position="20"/>
        <end position="564"/>
    </location>
</feature>
<evidence type="ECO:0000256" key="4">
    <source>
        <dbReference type="ARBA" id="ARBA00022801"/>
    </source>
</evidence>
<proteinExistence type="inferred from homology"/>
<dbReference type="PANTHER" id="PTHR10342">
    <property type="entry name" value="ARYLSULFATASE"/>
    <property type="match status" value="1"/>
</dbReference>
<feature type="domain" description="Sulfatase N-terminal" evidence="9">
    <location>
        <begin position="31"/>
        <end position="358"/>
    </location>
</feature>
<dbReference type="CDD" id="cd16029">
    <property type="entry name" value="4-S"/>
    <property type="match status" value="1"/>
</dbReference>
<dbReference type="SUPFAM" id="SSF53649">
    <property type="entry name" value="Alkaline phosphatase-like"/>
    <property type="match status" value="1"/>
</dbReference>
<dbReference type="InterPro" id="IPR047115">
    <property type="entry name" value="ARSB"/>
</dbReference>
<evidence type="ECO:0000256" key="2">
    <source>
        <dbReference type="ARBA" id="ARBA00008779"/>
    </source>
</evidence>
<comment type="cofactor">
    <cofactor evidence="1">
        <name>Ca(2+)</name>
        <dbReference type="ChEBI" id="CHEBI:29108"/>
    </cofactor>
</comment>
<keyword evidence="4" id="KW-0378">Hydrolase</keyword>
<comment type="caution">
    <text evidence="10">The sequence shown here is derived from an EMBL/GenBank/DDBJ whole genome shotgun (WGS) entry which is preliminary data.</text>
</comment>
<evidence type="ECO:0000313" key="10">
    <source>
        <dbReference type="EMBL" id="ROT79268.1"/>
    </source>
</evidence>
<evidence type="ECO:0000256" key="8">
    <source>
        <dbReference type="SAM" id="SignalP"/>
    </source>
</evidence>
<dbReference type="PROSITE" id="PS00523">
    <property type="entry name" value="SULFATASE_1"/>
    <property type="match status" value="1"/>
</dbReference>
<dbReference type="InterPro" id="IPR000917">
    <property type="entry name" value="Sulfatase_N"/>
</dbReference>
<keyword evidence="5" id="KW-0106">Calcium</keyword>
<evidence type="ECO:0000256" key="1">
    <source>
        <dbReference type="ARBA" id="ARBA00001913"/>
    </source>
</evidence>
<dbReference type="InterPro" id="IPR017850">
    <property type="entry name" value="Alkaline_phosphatase_core_sf"/>
</dbReference>
<keyword evidence="8" id="KW-0732">Signal</keyword>
<evidence type="ECO:0000259" key="9">
    <source>
        <dbReference type="Pfam" id="PF00884"/>
    </source>
</evidence>
<dbReference type="STRING" id="6689.A0A3R7PWG7"/>
<feature type="signal peptide" evidence="8">
    <location>
        <begin position="1"/>
        <end position="19"/>
    </location>
</feature>
<accession>A0A3R7PWG7</accession>
<evidence type="ECO:0000256" key="6">
    <source>
        <dbReference type="ARBA" id="ARBA00023180"/>
    </source>
</evidence>
<dbReference type="GO" id="GO:0008484">
    <property type="term" value="F:sulfuric ester hydrolase activity"/>
    <property type="evidence" value="ECO:0007669"/>
    <property type="project" value="InterPro"/>
</dbReference>
<reference evidence="10 11" key="2">
    <citation type="submission" date="2019-01" db="EMBL/GenBank/DDBJ databases">
        <title>The decoding of complex shrimp genome reveals the adaptation for benthos swimmer, frequently molting mechanism and breeding impact on genome.</title>
        <authorList>
            <person name="Sun Y."/>
            <person name="Gao Y."/>
            <person name="Yu Y."/>
        </authorList>
    </citation>
    <scope>NUCLEOTIDE SEQUENCE [LARGE SCALE GENOMIC DNA]</scope>
    <source>
        <tissue evidence="10">Muscle</tissue>
    </source>
</reference>
<dbReference type="EMBL" id="QCYY01001263">
    <property type="protein sequence ID" value="ROT79268.1"/>
    <property type="molecule type" value="Genomic_DNA"/>
</dbReference>
<dbReference type="Pfam" id="PF00884">
    <property type="entry name" value="Sulfatase"/>
    <property type="match status" value="1"/>
</dbReference>
<name>A0A3R7PWG7_PENVA</name>
<dbReference type="InterPro" id="IPR024607">
    <property type="entry name" value="Sulfatase_CS"/>
</dbReference>
<feature type="region of interest" description="Disordered" evidence="7">
    <location>
        <begin position="405"/>
        <end position="424"/>
    </location>
</feature>